<protein>
    <recommendedName>
        <fullName evidence="3">2'-5' RNA ligase family protein</fullName>
    </recommendedName>
</protein>
<dbReference type="Proteomes" id="UP001501821">
    <property type="component" value="Unassembled WGS sequence"/>
</dbReference>
<dbReference type="InterPro" id="IPR009097">
    <property type="entry name" value="Cyclic_Pdiesterase"/>
</dbReference>
<reference evidence="2" key="1">
    <citation type="journal article" date="2019" name="Int. J. Syst. Evol. Microbiol.">
        <title>The Global Catalogue of Microorganisms (GCM) 10K type strain sequencing project: providing services to taxonomists for standard genome sequencing and annotation.</title>
        <authorList>
            <consortium name="The Broad Institute Genomics Platform"/>
            <consortium name="The Broad Institute Genome Sequencing Center for Infectious Disease"/>
            <person name="Wu L."/>
            <person name="Ma J."/>
        </authorList>
    </citation>
    <scope>NUCLEOTIDE SEQUENCE [LARGE SCALE GENOMIC DNA]</scope>
    <source>
        <strain evidence="2">JCM 16953</strain>
    </source>
</reference>
<organism evidence="1 2">
    <name type="scientific">Nocardioides panacisoli</name>
    <dbReference type="NCBI Taxonomy" id="627624"/>
    <lineage>
        <taxon>Bacteria</taxon>
        <taxon>Bacillati</taxon>
        <taxon>Actinomycetota</taxon>
        <taxon>Actinomycetes</taxon>
        <taxon>Propionibacteriales</taxon>
        <taxon>Nocardioidaceae</taxon>
        <taxon>Nocardioides</taxon>
    </lineage>
</organism>
<keyword evidence="2" id="KW-1185">Reference proteome</keyword>
<name>A0ABP7HWS1_9ACTN</name>
<proteinExistence type="predicted"/>
<gene>
    <name evidence="1" type="ORF">GCM10022242_04470</name>
</gene>
<dbReference type="Gene3D" id="3.90.1140.10">
    <property type="entry name" value="Cyclic phosphodiesterase"/>
    <property type="match status" value="1"/>
</dbReference>
<evidence type="ECO:0000313" key="2">
    <source>
        <dbReference type="Proteomes" id="UP001501821"/>
    </source>
</evidence>
<evidence type="ECO:0000313" key="1">
    <source>
        <dbReference type="EMBL" id="GAA3804235.1"/>
    </source>
</evidence>
<dbReference type="EMBL" id="BAABAH010000001">
    <property type="protein sequence ID" value="GAA3804235.1"/>
    <property type="molecule type" value="Genomic_DNA"/>
</dbReference>
<evidence type="ECO:0008006" key="3">
    <source>
        <dbReference type="Google" id="ProtNLM"/>
    </source>
</evidence>
<sequence>MMLSAGFLPSEPVIEELRELTGRLGVMGMTPVPPDHLYVLITRFGNLTEDVGTRLARALASELADAPRAEVRFGAPRMTVSGEVVVGLEGDLETVWDLARAVPMIAEHRRLYVDRRVFRPELVLASSTLDPGSPIVERLLAGTAHWSSRAWETDGISLMRTRWQAGDDRSEEFLFIPFSERVSS</sequence>
<dbReference type="SUPFAM" id="SSF55144">
    <property type="entry name" value="LigT-like"/>
    <property type="match status" value="1"/>
</dbReference>
<comment type="caution">
    <text evidence="1">The sequence shown here is derived from an EMBL/GenBank/DDBJ whole genome shotgun (WGS) entry which is preliminary data.</text>
</comment>
<accession>A0ABP7HWS1</accession>
<dbReference type="RefSeq" id="WP_344772158.1">
    <property type="nucleotide sequence ID" value="NZ_BAABAH010000001.1"/>
</dbReference>